<evidence type="ECO:0000313" key="2">
    <source>
        <dbReference type="EMBL" id="MDE8650077.1"/>
    </source>
</evidence>
<dbReference type="RefSeq" id="WP_275233181.1">
    <property type="nucleotide sequence ID" value="NZ_JARDXE010000065.1"/>
</dbReference>
<sequence length="423" mass="45441">MYPEVDGVGYQQIVAVDHVRLNLTPVPVSEADVMSVVVGFMSTGFDVAVEVPVRARLFAVAHDEYVLVFVVHHISADGSSMGPMTRDLMVAYEARSRGEVPGWAPLEVQYADYALWQREVLGSEDDPSSLISRQVEFWSRALAGVPDQLVLPWDRPRPAVQAFDGGQVPVAIGVDLHRRLVDVAQQNNSTLFMVVHAALAVVLARLSGINDITVGTPIAGRGERALDDLVGMFVNTLVLRTSVDGGVSFADLLSRSREADLAAFAHADVPFERLVEVLNPARSTAYHPLFQVGLSFQNLGQSAFELPSLTLSGVEFDSGTSQFDLHLIVTDHYDGGAASGISGIMTFASALFDDSTVAGFVDHFVRVLTAIADDVETVIGDIDLLTDADRSLVARAGHGVSRAGVSGTLVDLFDEQVVRGADR</sequence>
<gene>
    <name evidence="2" type="ORF">PXH69_34535</name>
</gene>
<dbReference type="GO" id="GO:0003824">
    <property type="term" value="F:catalytic activity"/>
    <property type="evidence" value="ECO:0007669"/>
    <property type="project" value="InterPro"/>
</dbReference>
<dbReference type="GO" id="GO:0008610">
    <property type="term" value="P:lipid biosynthetic process"/>
    <property type="evidence" value="ECO:0007669"/>
    <property type="project" value="UniProtKB-ARBA"/>
</dbReference>
<dbReference type="PANTHER" id="PTHR45398:SF1">
    <property type="entry name" value="ENZYME, PUTATIVE (JCVI)-RELATED"/>
    <property type="match status" value="1"/>
</dbReference>
<dbReference type="SUPFAM" id="SSF52777">
    <property type="entry name" value="CoA-dependent acyltransferases"/>
    <property type="match status" value="2"/>
</dbReference>
<dbReference type="InterPro" id="IPR023213">
    <property type="entry name" value="CAT-like_dom_sf"/>
</dbReference>
<evidence type="ECO:0000259" key="1">
    <source>
        <dbReference type="Pfam" id="PF00668"/>
    </source>
</evidence>
<dbReference type="AlphaFoldDB" id="A0AAW6LY90"/>
<organism evidence="2 3">
    <name type="scientific">Rhodococcus qingshengii</name>
    <dbReference type="NCBI Taxonomy" id="334542"/>
    <lineage>
        <taxon>Bacteria</taxon>
        <taxon>Bacillati</taxon>
        <taxon>Actinomycetota</taxon>
        <taxon>Actinomycetes</taxon>
        <taxon>Mycobacteriales</taxon>
        <taxon>Nocardiaceae</taxon>
        <taxon>Rhodococcus</taxon>
        <taxon>Rhodococcus erythropolis group</taxon>
    </lineage>
</organism>
<accession>A0AAW6LY90</accession>
<feature type="non-terminal residue" evidence="2">
    <location>
        <position position="423"/>
    </location>
</feature>
<dbReference type="Gene3D" id="3.30.559.30">
    <property type="entry name" value="Nonribosomal peptide synthetase, condensation domain"/>
    <property type="match status" value="1"/>
</dbReference>
<name>A0AAW6LY90_RHOSG</name>
<dbReference type="Proteomes" id="UP001217325">
    <property type="component" value="Unassembled WGS sequence"/>
</dbReference>
<dbReference type="Gene3D" id="3.30.559.10">
    <property type="entry name" value="Chloramphenicol acetyltransferase-like domain"/>
    <property type="match status" value="1"/>
</dbReference>
<comment type="caution">
    <text evidence="2">The sequence shown here is derived from an EMBL/GenBank/DDBJ whole genome shotgun (WGS) entry which is preliminary data.</text>
</comment>
<dbReference type="CDD" id="cd19540">
    <property type="entry name" value="LCL_NRPS-like"/>
    <property type="match status" value="1"/>
</dbReference>
<protein>
    <submittedName>
        <fullName evidence="2">Condensation domain-containing protein</fullName>
    </submittedName>
</protein>
<proteinExistence type="predicted"/>
<reference evidence="2" key="1">
    <citation type="submission" date="2023-02" db="EMBL/GenBank/DDBJ databases">
        <title>A novel hydrolase synthesized by Rhodococcus erythropolis HQ is responsible for the detoxification of Zearalenone.</title>
        <authorList>
            <person name="Hu J."/>
            <person name="Xu J."/>
        </authorList>
    </citation>
    <scope>NUCLEOTIDE SEQUENCE</scope>
    <source>
        <strain evidence="2">HQ</strain>
    </source>
</reference>
<evidence type="ECO:0000313" key="3">
    <source>
        <dbReference type="Proteomes" id="UP001217325"/>
    </source>
</evidence>
<dbReference type="InterPro" id="IPR001242">
    <property type="entry name" value="Condensation_dom"/>
</dbReference>
<dbReference type="Pfam" id="PF00668">
    <property type="entry name" value="Condensation"/>
    <property type="match status" value="1"/>
</dbReference>
<feature type="domain" description="Condensation" evidence="1">
    <location>
        <begin position="41"/>
        <end position="390"/>
    </location>
</feature>
<dbReference type="EMBL" id="JARDXE010000065">
    <property type="protein sequence ID" value="MDE8650077.1"/>
    <property type="molecule type" value="Genomic_DNA"/>
</dbReference>
<dbReference type="PANTHER" id="PTHR45398">
    <property type="match status" value="1"/>
</dbReference>